<feature type="domain" description="Ig-like" evidence="3">
    <location>
        <begin position="25"/>
        <end position="142"/>
    </location>
</feature>
<keyword evidence="2" id="KW-0472">Membrane</keyword>
<evidence type="ECO:0000313" key="5">
    <source>
        <dbReference type="Proteomes" id="UP001187531"/>
    </source>
</evidence>
<keyword evidence="1" id="KW-0393">Immunoglobulin domain</keyword>
<protein>
    <recommendedName>
        <fullName evidence="3">Ig-like domain-containing protein</fullName>
    </recommendedName>
</protein>
<dbReference type="GO" id="GO:0007156">
    <property type="term" value="P:homophilic cell adhesion via plasma membrane adhesion molecules"/>
    <property type="evidence" value="ECO:0007669"/>
    <property type="project" value="TreeGrafter"/>
</dbReference>
<dbReference type="GO" id="GO:0070593">
    <property type="term" value="P:dendrite self-avoidance"/>
    <property type="evidence" value="ECO:0007669"/>
    <property type="project" value="TreeGrafter"/>
</dbReference>
<dbReference type="GO" id="GO:0030424">
    <property type="term" value="C:axon"/>
    <property type="evidence" value="ECO:0007669"/>
    <property type="project" value="TreeGrafter"/>
</dbReference>
<reference evidence="4" key="1">
    <citation type="submission" date="2023-07" db="EMBL/GenBank/DDBJ databases">
        <title>Chromosome-level genome assembly of Artemia franciscana.</title>
        <authorList>
            <person name="Jo E."/>
        </authorList>
    </citation>
    <scope>NUCLEOTIDE SEQUENCE</scope>
    <source>
        <tissue evidence="4">Whole body</tissue>
    </source>
</reference>
<evidence type="ECO:0000256" key="2">
    <source>
        <dbReference type="SAM" id="Phobius"/>
    </source>
</evidence>
<comment type="caution">
    <text evidence="4">The sequence shown here is derived from an EMBL/GenBank/DDBJ whole genome shotgun (WGS) entry which is preliminary data.</text>
</comment>
<dbReference type="AlphaFoldDB" id="A0AA88HDE4"/>
<gene>
    <name evidence="4" type="ORF">QYM36_017144</name>
</gene>
<keyword evidence="2" id="KW-0812">Transmembrane</keyword>
<dbReference type="SUPFAM" id="SSF48726">
    <property type="entry name" value="Immunoglobulin"/>
    <property type="match status" value="3"/>
</dbReference>
<dbReference type="InterPro" id="IPR013098">
    <property type="entry name" value="Ig_I-set"/>
</dbReference>
<dbReference type="InterPro" id="IPR013783">
    <property type="entry name" value="Ig-like_fold"/>
</dbReference>
<dbReference type="InterPro" id="IPR036179">
    <property type="entry name" value="Ig-like_dom_sf"/>
</dbReference>
<dbReference type="InterPro" id="IPR007110">
    <property type="entry name" value="Ig-like_dom"/>
</dbReference>
<feature type="transmembrane region" description="Helical" evidence="2">
    <location>
        <begin position="315"/>
        <end position="336"/>
    </location>
</feature>
<feature type="domain" description="Ig-like" evidence="3">
    <location>
        <begin position="170"/>
        <end position="248"/>
    </location>
</feature>
<accession>A0AA88HDE4</accession>
<evidence type="ECO:0000256" key="1">
    <source>
        <dbReference type="ARBA" id="ARBA00023319"/>
    </source>
</evidence>
<dbReference type="EMBL" id="JAVRJZ010000021">
    <property type="protein sequence ID" value="KAK2704994.1"/>
    <property type="molecule type" value="Genomic_DNA"/>
</dbReference>
<evidence type="ECO:0000259" key="3">
    <source>
        <dbReference type="PROSITE" id="PS50835"/>
    </source>
</evidence>
<dbReference type="Gene3D" id="2.60.40.10">
    <property type="entry name" value="Immunoglobulins"/>
    <property type="match status" value="3"/>
</dbReference>
<dbReference type="InterPro" id="IPR003598">
    <property type="entry name" value="Ig_sub2"/>
</dbReference>
<dbReference type="PANTHER" id="PTHR10075:SF108">
    <property type="entry name" value="NEUROPLASTIN"/>
    <property type="match status" value="1"/>
</dbReference>
<dbReference type="SMART" id="SM00409">
    <property type="entry name" value="IG"/>
    <property type="match status" value="2"/>
</dbReference>
<organism evidence="4 5">
    <name type="scientific">Artemia franciscana</name>
    <name type="common">Brine shrimp</name>
    <name type="synonym">Artemia sanfranciscana</name>
    <dbReference type="NCBI Taxonomy" id="6661"/>
    <lineage>
        <taxon>Eukaryota</taxon>
        <taxon>Metazoa</taxon>
        <taxon>Ecdysozoa</taxon>
        <taxon>Arthropoda</taxon>
        <taxon>Crustacea</taxon>
        <taxon>Branchiopoda</taxon>
        <taxon>Anostraca</taxon>
        <taxon>Artemiidae</taxon>
        <taxon>Artemia</taxon>
    </lineage>
</organism>
<keyword evidence="2" id="KW-1133">Transmembrane helix</keyword>
<sequence>MFLRELYDPYSQMMDPIHYAHLISPRYDGKSVVWEGESFSIICRVPLEHDFNIRWSRNGVPFIPLERVAFLEYDRSSLRHPSLLMNTKPQDSQNKLKTDSISKPQEYLIEEILTENEEDSQVILSKLTVFTAKEGDSGFYRCVEASPEGHSLLVISDKPQDWILGPAYFPDTAVGQELKVAQIGYPLALLCNVTTDPVKWFKEETELESIDSAVISTDPHQLLIKRTTASDGGNYNCASDTGVKKIFSVEDESPMDLFNTTFYSFTDDESGLPNAVLKIPSLREEDGGVYSCIAESNGLSANSTVLVRVKDKWAALYPFLGIVVEVIILVTIIFLYEKNRSKNREEEDDDQGKG</sequence>
<proteinExistence type="predicted"/>
<dbReference type="PANTHER" id="PTHR10075">
    <property type="entry name" value="BASIGIN RELATED"/>
    <property type="match status" value="1"/>
</dbReference>
<dbReference type="CDD" id="cd00096">
    <property type="entry name" value="Ig"/>
    <property type="match status" value="1"/>
</dbReference>
<dbReference type="GO" id="GO:0007411">
    <property type="term" value="P:axon guidance"/>
    <property type="evidence" value="ECO:0007669"/>
    <property type="project" value="TreeGrafter"/>
</dbReference>
<dbReference type="Proteomes" id="UP001187531">
    <property type="component" value="Unassembled WGS sequence"/>
</dbReference>
<dbReference type="InterPro" id="IPR003599">
    <property type="entry name" value="Ig_sub"/>
</dbReference>
<dbReference type="GO" id="GO:0005886">
    <property type="term" value="C:plasma membrane"/>
    <property type="evidence" value="ECO:0007669"/>
    <property type="project" value="TreeGrafter"/>
</dbReference>
<dbReference type="Pfam" id="PF07679">
    <property type="entry name" value="I-set"/>
    <property type="match status" value="1"/>
</dbReference>
<dbReference type="SMART" id="SM00408">
    <property type="entry name" value="IGc2"/>
    <property type="match status" value="2"/>
</dbReference>
<evidence type="ECO:0000313" key="4">
    <source>
        <dbReference type="EMBL" id="KAK2704994.1"/>
    </source>
</evidence>
<keyword evidence="5" id="KW-1185">Reference proteome</keyword>
<name>A0AA88HDE4_ARTSF</name>
<dbReference type="PROSITE" id="PS50835">
    <property type="entry name" value="IG_LIKE"/>
    <property type="match status" value="2"/>
</dbReference>
<feature type="non-terminal residue" evidence="4">
    <location>
        <position position="354"/>
    </location>
</feature>
<dbReference type="GO" id="GO:0098632">
    <property type="term" value="F:cell-cell adhesion mediator activity"/>
    <property type="evidence" value="ECO:0007669"/>
    <property type="project" value="TreeGrafter"/>
</dbReference>